<gene>
    <name evidence="1" type="ORF">AMSG_00262</name>
</gene>
<accession>A0A0L0D1B3</accession>
<dbReference type="Proteomes" id="UP000054408">
    <property type="component" value="Unassembled WGS sequence"/>
</dbReference>
<dbReference type="AlphaFoldDB" id="A0A0L0D1B3"/>
<proteinExistence type="predicted"/>
<organism evidence="1 2">
    <name type="scientific">Thecamonas trahens ATCC 50062</name>
    <dbReference type="NCBI Taxonomy" id="461836"/>
    <lineage>
        <taxon>Eukaryota</taxon>
        <taxon>Apusozoa</taxon>
        <taxon>Apusomonadida</taxon>
        <taxon>Apusomonadidae</taxon>
        <taxon>Thecamonas</taxon>
    </lineage>
</organism>
<protein>
    <submittedName>
        <fullName evidence="1">Uncharacterized protein</fullName>
    </submittedName>
</protein>
<dbReference type="EMBL" id="GL349433">
    <property type="protein sequence ID" value="KNC46144.1"/>
    <property type="molecule type" value="Genomic_DNA"/>
</dbReference>
<evidence type="ECO:0000313" key="1">
    <source>
        <dbReference type="EMBL" id="KNC46144.1"/>
    </source>
</evidence>
<sequence length="391" mass="39635">MTEVTQQLAEALASSVLAQMSLFPLREHVASATAAAVDSLPAETASVVRKDLPGLVDAVWQCVKAGYFAADTPPDDSRLAHALEDLALPLSATASHADAAHVLLRGPWTPRPSAPISDESVTWTGPLTSDSTAHLGSAVPLDDQPWSAVLAAAATGALAGVALVVQLAARVDAGDVDGPTALAYIVANAPYLRGPDEPATSDPALAAACLSLLRAATAADLAAAAASDKSAKKIVRKLELALARVKAFCTAANACAIAPLALATCGVSLDTVSAVAVDAYLVPLLLHCAETAAPLAHTSYLAFLAHIVAARLLASPPASGSPAASKAALVASSQATASAQLLGFDLRARIFETGIPCINAVSPMRVEAQLLSAEAVSFDVMLQLVDDVLDA</sequence>
<reference evidence="1 2" key="1">
    <citation type="submission" date="2010-05" db="EMBL/GenBank/DDBJ databases">
        <title>The Genome Sequence of Thecamonas trahens ATCC 50062.</title>
        <authorList>
            <consortium name="The Broad Institute Genome Sequencing Platform"/>
            <person name="Russ C."/>
            <person name="Cuomo C."/>
            <person name="Shea T."/>
            <person name="Young S.K."/>
            <person name="Zeng Q."/>
            <person name="Koehrsen M."/>
            <person name="Haas B."/>
            <person name="Borodovsky M."/>
            <person name="Guigo R."/>
            <person name="Alvarado L."/>
            <person name="Berlin A."/>
            <person name="Bochicchio J."/>
            <person name="Borenstein D."/>
            <person name="Chapman S."/>
            <person name="Chen Z."/>
            <person name="Freedman E."/>
            <person name="Gellesch M."/>
            <person name="Goldberg J."/>
            <person name="Griggs A."/>
            <person name="Gujja S."/>
            <person name="Heilman E."/>
            <person name="Heiman D."/>
            <person name="Hepburn T."/>
            <person name="Howarth C."/>
            <person name="Jen D."/>
            <person name="Larson L."/>
            <person name="Mehta T."/>
            <person name="Park D."/>
            <person name="Pearson M."/>
            <person name="Roberts A."/>
            <person name="Saif S."/>
            <person name="Shenoy N."/>
            <person name="Sisk P."/>
            <person name="Stolte C."/>
            <person name="Sykes S."/>
            <person name="Thomson T."/>
            <person name="Walk T."/>
            <person name="White J."/>
            <person name="Yandava C."/>
            <person name="Burger G."/>
            <person name="Gray M.W."/>
            <person name="Holland P.W.H."/>
            <person name="King N."/>
            <person name="Lang F.B.F."/>
            <person name="Roger A.J."/>
            <person name="Ruiz-Trillo I."/>
            <person name="Lander E."/>
            <person name="Nusbaum C."/>
        </authorList>
    </citation>
    <scope>NUCLEOTIDE SEQUENCE [LARGE SCALE GENOMIC DNA]</scope>
    <source>
        <strain evidence="1 2">ATCC 50062</strain>
    </source>
</reference>
<dbReference type="GeneID" id="25560078"/>
<dbReference type="RefSeq" id="XP_013763121.1">
    <property type="nucleotide sequence ID" value="XM_013907667.1"/>
</dbReference>
<name>A0A0L0D1B3_THETB</name>
<evidence type="ECO:0000313" key="2">
    <source>
        <dbReference type="Proteomes" id="UP000054408"/>
    </source>
</evidence>
<keyword evidence="2" id="KW-1185">Reference proteome</keyword>